<sequence length="100" mass="11444">MVPTIRSRLRNSLFRRQPTVILAGTPRAADPHLPSFPRLADERVLHIIEIVHDSSPQDLFKVALVCSDLYVKARCLQHHLLALDFPRHTKITLTSLIFEI</sequence>
<proteinExistence type="predicted"/>
<keyword evidence="2" id="KW-1185">Reference proteome</keyword>
<accession>A0ABR0H6W1</accession>
<dbReference type="RefSeq" id="XP_062763747.1">
    <property type="nucleotide sequence ID" value="XM_062906081.1"/>
</dbReference>
<reference evidence="1 2" key="1">
    <citation type="journal article" date="2023" name="bioRxiv">
        <title>High-quality genome assemblies of four members of thePodospora anserinaspecies complex.</title>
        <authorList>
            <person name="Ament-Velasquez S.L."/>
            <person name="Vogan A.A."/>
            <person name="Wallerman O."/>
            <person name="Hartmann F."/>
            <person name="Gautier V."/>
            <person name="Silar P."/>
            <person name="Giraud T."/>
            <person name="Johannesson H."/>
        </authorList>
    </citation>
    <scope>NUCLEOTIDE SEQUENCE [LARGE SCALE GENOMIC DNA]</scope>
    <source>
        <strain evidence="1 2">CBS 411.78</strain>
    </source>
</reference>
<evidence type="ECO:0000313" key="1">
    <source>
        <dbReference type="EMBL" id="KAK4663781.1"/>
    </source>
</evidence>
<dbReference type="Proteomes" id="UP001326199">
    <property type="component" value="Unassembled WGS sequence"/>
</dbReference>
<organism evidence="1 2">
    <name type="scientific">Podospora pseudopauciseta</name>
    <dbReference type="NCBI Taxonomy" id="2093780"/>
    <lineage>
        <taxon>Eukaryota</taxon>
        <taxon>Fungi</taxon>
        <taxon>Dikarya</taxon>
        <taxon>Ascomycota</taxon>
        <taxon>Pezizomycotina</taxon>
        <taxon>Sordariomycetes</taxon>
        <taxon>Sordariomycetidae</taxon>
        <taxon>Sordariales</taxon>
        <taxon>Podosporaceae</taxon>
        <taxon>Podospora</taxon>
    </lineage>
</organism>
<name>A0ABR0H6W1_9PEZI</name>
<protein>
    <recommendedName>
        <fullName evidence="3">F-box domain-containing protein</fullName>
    </recommendedName>
</protein>
<comment type="caution">
    <text evidence="1">The sequence shown here is derived from an EMBL/GenBank/DDBJ whole genome shotgun (WGS) entry which is preliminary data.</text>
</comment>
<gene>
    <name evidence="1" type="ORF">QC763_0079040</name>
</gene>
<dbReference type="EMBL" id="JAFFHB010000007">
    <property type="protein sequence ID" value="KAK4663781.1"/>
    <property type="molecule type" value="Genomic_DNA"/>
</dbReference>
<evidence type="ECO:0008006" key="3">
    <source>
        <dbReference type="Google" id="ProtNLM"/>
    </source>
</evidence>
<dbReference type="GeneID" id="87926232"/>
<evidence type="ECO:0000313" key="2">
    <source>
        <dbReference type="Proteomes" id="UP001326199"/>
    </source>
</evidence>